<proteinExistence type="inferred from homology"/>
<evidence type="ECO:0000313" key="4">
    <source>
        <dbReference type="Proteomes" id="UP000533429"/>
    </source>
</evidence>
<evidence type="ECO:0000256" key="1">
    <source>
        <dbReference type="ARBA" id="ARBA00009437"/>
    </source>
</evidence>
<organism evidence="3 4">
    <name type="scientific">Photobacterium damselae subsp. damselae</name>
    <name type="common">Listonella damsela</name>
    <dbReference type="NCBI Taxonomy" id="85581"/>
    <lineage>
        <taxon>Bacteria</taxon>
        <taxon>Pseudomonadati</taxon>
        <taxon>Pseudomonadota</taxon>
        <taxon>Gammaproteobacteria</taxon>
        <taxon>Vibrionales</taxon>
        <taxon>Vibrionaceae</taxon>
        <taxon>Photobacterium</taxon>
    </lineage>
</organism>
<comment type="caution">
    <text evidence="3">The sequence shown here is derived from an EMBL/GenBank/DDBJ whole genome shotgun (WGS) entry which is preliminary data.</text>
</comment>
<evidence type="ECO:0000313" key="3">
    <source>
        <dbReference type="EMBL" id="NVP02338.1"/>
    </source>
</evidence>
<gene>
    <name evidence="3" type="ORF">HWA77_19155</name>
</gene>
<dbReference type="Gene3D" id="3.40.190.290">
    <property type="match status" value="1"/>
</dbReference>
<dbReference type="AlphaFoldDB" id="A0A850R190"/>
<protein>
    <submittedName>
        <fullName evidence="3">LysR family transcriptional regulator</fullName>
    </submittedName>
</protein>
<feature type="domain" description="LysR substrate-binding" evidence="2">
    <location>
        <begin position="3"/>
        <end position="76"/>
    </location>
</feature>
<dbReference type="PANTHER" id="PTHR30537:SF5">
    <property type="entry name" value="HTH-TYPE TRANSCRIPTIONAL ACTIVATOR TTDR-RELATED"/>
    <property type="match status" value="1"/>
</dbReference>
<comment type="similarity">
    <text evidence="1">Belongs to the LysR transcriptional regulatory family.</text>
</comment>
<dbReference type="GO" id="GO:0003700">
    <property type="term" value="F:DNA-binding transcription factor activity"/>
    <property type="evidence" value="ECO:0007669"/>
    <property type="project" value="TreeGrafter"/>
</dbReference>
<dbReference type="PANTHER" id="PTHR30537">
    <property type="entry name" value="HTH-TYPE TRANSCRIPTIONAL REGULATOR"/>
    <property type="match status" value="1"/>
</dbReference>
<feature type="non-terminal residue" evidence="3">
    <location>
        <position position="1"/>
    </location>
</feature>
<dbReference type="GO" id="GO:0043565">
    <property type="term" value="F:sequence-specific DNA binding"/>
    <property type="evidence" value="ECO:0007669"/>
    <property type="project" value="TreeGrafter"/>
</dbReference>
<dbReference type="SUPFAM" id="SSF53850">
    <property type="entry name" value="Periplasmic binding protein-like II"/>
    <property type="match status" value="1"/>
</dbReference>
<dbReference type="Proteomes" id="UP000533429">
    <property type="component" value="Unassembled WGS sequence"/>
</dbReference>
<dbReference type="EMBL" id="JABXOR010001211">
    <property type="protein sequence ID" value="NVP02338.1"/>
    <property type="molecule type" value="Genomic_DNA"/>
</dbReference>
<reference evidence="3 4" key="1">
    <citation type="submission" date="2020-06" db="EMBL/GenBank/DDBJ databases">
        <title>Photobacterium damselae subsp. damselae comparative genomics.</title>
        <authorList>
            <person name="Osorio C.R."/>
        </authorList>
    </citation>
    <scope>NUCLEOTIDE SEQUENCE [LARGE SCALE GENOMIC DNA]</scope>
    <source>
        <strain evidence="3 4">TW250/03</strain>
    </source>
</reference>
<evidence type="ECO:0000259" key="2">
    <source>
        <dbReference type="Pfam" id="PF03466"/>
    </source>
</evidence>
<dbReference type="Pfam" id="PF03466">
    <property type="entry name" value="LysR_substrate"/>
    <property type="match status" value="1"/>
</dbReference>
<name>A0A850R190_PHODD</name>
<accession>A0A850R190</accession>
<dbReference type="InterPro" id="IPR058163">
    <property type="entry name" value="LysR-type_TF_proteobact-type"/>
</dbReference>
<sequence>RVKTNDGNIELAMTLAGQGICRLPEFYIADNLKTGQLEILFEDLPETEVNVYLLYPSRTHLSPKVRCFIDLIEEMLAK</sequence>
<dbReference type="InterPro" id="IPR005119">
    <property type="entry name" value="LysR_subst-bd"/>
</dbReference>
<dbReference type="GO" id="GO:0006351">
    <property type="term" value="P:DNA-templated transcription"/>
    <property type="evidence" value="ECO:0007669"/>
    <property type="project" value="TreeGrafter"/>
</dbReference>